<accession>A0AAD7MEI2</accession>
<evidence type="ECO:0000313" key="2">
    <source>
        <dbReference type="EMBL" id="KAJ7713118.1"/>
    </source>
</evidence>
<comment type="caution">
    <text evidence="2">The sequence shown here is derived from an EMBL/GenBank/DDBJ whole genome shotgun (WGS) entry which is preliminary data.</text>
</comment>
<dbReference type="Proteomes" id="UP001215598">
    <property type="component" value="Unassembled WGS sequence"/>
</dbReference>
<feature type="compositionally biased region" description="Polar residues" evidence="1">
    <location>
        <begin position="130"/>
        <end position="144"/>
    </location>
</feature>
<reference evidence="2" key="1">
    <citation type="submission" date="2023-03" db="EMBL/GenBank/DDBJ databases">
        <title>Massive genome expansion in bonnet fungi (Mycena s.s.) driven by repeated elements and novel gene families across ecological guilds.</title>
        <authorList>
            <consortium name="Lawrence Berkeley National Laboratory"/>
            <person name="Harder C.B."/>
            <person name="Miyauchi S."/>
            <person name="Viragh M."/>
            <person name="Kuo A."/>
            <person name="Thoen E."/>
            <person name="Andreopoulos B."/>
            <person name="Lu D."/>
            <person name="Skrede I."/>
            <person name="Drula E."/>
            <person name="Henrissat B."/>
            <person name="Morin E."/>
            <person name="Kohler A."/>
            <person name="Barry K."/>
            <person name="LaButti K."/>
            <person name="Morin E."/>
            <person name="Salamov A."/>
            <person name="Lipzen A."/>
            <person name="Mereny Z."/>
            <person name="Hegedus B."/>
            <person name="Baldrian P."/>
            <person name="Stursova M."/>
            <person name="Weitz H."/>
            <person name="Taylor A."/>
            <person name="Grigoriev I.V."/>
            <person name="Nagy L.G."/>
            <person name="Martin F."/>
            <person name="Kauserud H."/>
        </authorList>
    </citation>
    <scope>NUCLEOTIDE SEQUENCE</scope>
    <source>
        <strain evidence="2">CBHHK182m</strain>
    </source>
</reference>
<feature type="region of interest" description="Disordered" evidence="1">
    <location>
        <begin position="293"/>
        <end position="380"/>
    </location>
</feature>
<feature type="region of interest" description="Disordered" evidence="1">
    <location>
        <begin position="245"/>
        <end position="278"/>
    </location>
</feature>
<organism evidence="2 3">
    <name type="scientific">Mycena metata</name>
    <dbReference type="NCBI Taxonomy" id="1033252"/>
    <lineage>
        <taxon>Eukaryota</taxon>
        <taxon>Fungi</taxon>
        <taxon>Dikarya</taxon>
        <taxon>Basidiomycota</taxon>
        <taxon>Agaricomycotina</taxon>
        <taxon>Agaricomycetes</taxon>
        <taxon>Agaricomycetidae</taxon>
        <taxon>Agaricales</taxon>
        <taxon>Marasmiineae</taxon>
        <taxon>Mycenaceae</taxon>
        <taxon>Mycena</taxon>
    </lineage>
</organism>
<feature type="compositionally biased region" description="Low complexity" evidence="1">
    <location>
        <begin position="159"/>
        <end position="175"/>
    </location>
</feature>
<feature type="compositionally biased region" description="Basic and acidic residues" evidence="1">
    <location>
        <begin position="330"/>
        <end position="340"/>
    </location>
</feature>
<feature type="compositionally biased region" description="Basic and acidic residues" evidence="1">
    <location>
        <begin position="351"/>
        <end position="373"/>
    </location>
</feature>
<name>A0AAD7MEI2_9AGAR</name>
<sequence length="418" mass="46663">MPWNVHSTPNRARPRPWAPRDAFRPRGFELRLTPFKSILHLTSGKSSLHFIYFFFRVELTLLFSRSTSCRSTPALASTTSLSMYNLCCVEFIQRCAALSSVPVIILQRIGLEVVRRSQHQLYLIKPPSPRRTNQSRSARTQIDSSKPRRLHVFESSRTPSPVLQSPSNLNSNSPPDCIQDVRREGHGVWYGLGKGKGWMGEKMWVWVLHGSAARARAEFARTKFGPSGAAAQVWCRREGHAVRHGLGEGKRMDGGDEEGRGRTVQQEGGDAEPRVNERVSVRATATCVHRPRCAGGWNEERGRGGVGEGEDEGDEGEVRCGRGTTVYARAGDDEGRVGERGEDEGEVGDWAESRTRWRGDERAGNEGQGEQRRGAGRVEVQCEWERRQDGGRTRTLYPYLSTALARVESLPARASLRA</sequence>
<protein>
    <submittedName>
        <fullName evidence="2">Uncharacterized protein</fullName>
    </submittedName>
</protein>
<keyword evidence="3" id="KW-1185">Reference proteome</keyword>
<feature type="compositionally biased region" description="Basic and acidic residues" evidence="1">
    <location>
        <begin position="245"/>
        <end position="261"/>
    </location>
</feature>
<evidence type="ECO:0000256" key="1">
    <source>
        <dbReference type="SAM" id="MobiDB-lite"/>
    </source>
</evidence>
<evidence type="ECO:0000313" key="3">
    <source>
        <dbReference type="Proteomes" id="UP001215598"/>
    </source>
</evidence>
<gene>
    <name evidence="2" type="ORF">B0H16DRAFT_1478943</name>
</gene>
<proteinExistence type="predicted"/>
<dbReference type="EMBL" id="JARKIB010000351">
    <property type="protein sequence ID" value="KAJ7713118.1"/>
    <property type="molecule type" value="Genomic_DNA"/>
</dbReference>
<feature type="region of interest" description="Disordered" evidence="1">
    <location>
        <begin position="125"/>
        <end position="178"/>
    </location>
</feature>
<dbReference type="AlphaFoldDB" id="A0AAD7MEI2"/>